<dbReference type="PANTHER" id="PTHR47618:SF1">
    <property type="entry name" value="BIFUNCTIONAL OLIGORIBONUCLEASE AND PAP PHOSPHATASE NRNA"/>
    <property type="match status" value="1"/>
</dbReference>
<dbReference type="Gene3D" id="3.90.1640.10">
    <property type="entry name" value="inorganic pyrophosphatase (n-terminal core)"/>
    <property type="match status" value="1"/>
</dbReference>
<accession>A0A9D1PW66</accession>
<evidence type="ECO:0000259" key="1">
    <source>
        <dbReference type="Pfam" id="PF01368"/>
    </source>
</evidence>
<dbReference type="AlphaFoldDB" id="A0A9D1PW66"/>
<dbReference type="Proteomes" id="UP000886752">
    <property type="component" value="Unassembled WGS sequence"/>
</dbReference>
<dbReference type="InterPro" id="IPR038763">
    <property type="entry name" value="DHH_sf"/>
</dbReference>
<dbReference type="Pfam" id="PF01368">
    <property type="entry name" value="DHH"/>
    <property type="match status" value="1"/>
</dbReference>
<name>A0A9D1PW66_9BACT</name>
<comment type="caution">
    <text evidence="2">The sequence shown here is derived from an EMBL/GenBank/DDBJ whole genome shotgun (WGS) entry which is preliminary data.</text>
</comment>
<dbReference type="InterPro" id="IPR001667">
    <property type="entry name" value="DDH_dom"/>
</dbReference>
<dbReference type="SUPFAM" id="SSF64182">
    <property type="entry name" value="DHH phosphoesterases"/>
    <property type="match status" value="1"/>
</dbReference>
<reference evidence="2" key="2">
    <citation type="submission" date="2021-04" db="EMBL/GenBank/DDBJ databases">
        <authorList>
            <person name="Gilroy R."/>
        </authorList>
    </citation>
    <scope>NUCLEOTIDE SEQUENCE</scope>
    <source>
        <strain evidence="2">ChiHecec2B26-446</strain>
    </source>
</reference>
<gene>
    <name evidence="2" type="ORF">H9894_06725</name>
</gene>
<organism evidence="2 3">
    <name type="scientific">Candidatus Desulfovibrio intestinipullorum</name>
    <dbReference type="NCBI Taxonomy" id="2838536"/>
    <lineage>
        <taxon>Bacteria</taxon>
        <taxon>Pseudomonadati</taxon>
        <taxon>Thermodesulfobacteriota</taxon>
        <taxon>Desulfovibrionia</taxon>
        <taxon>Desulfovibrionales</taxon>
        <taxon>Desulfovibrionaceae</taxon>
        <taxon>Desulfovibrio</taxon>
    </lineage>
</organism>
<reference evidence="2" key="1">
    <citation type="journal article" date="2021" name="PeerJ">
        <title>Extensive microbial diversity within the chicken gut microbiome revealed by metagenomics and culture.</title>
        <authorList>
            <person name="Gilroy R."/>
            <person name="Ravi A."/>
            <person name="Getino M."/>
            <person name="Pursley I."/>
            <person name="Horton D.L."/>
            <person name="Alikhan N.F."/>
            <person name="Baker D."/>
            <person name="Gharbi K."/>
            <person name="Hall N."/>
            <person name="Watson M."/>
            <person name="Adriaenssens E.M."/>
            <person name="Foster-Nyarko E."/>
            <person name="Jarju S."/>
            <person name="Secka A."/>
            <person name="Antonio M."/>
            <person name="Oren A."/>
            <person name="Chaudhuri R.R."/>
            <person name="La Ragione R."/>
            <person name="Hildebrand F."/>
            <person name="Pallen M.J."/>
        </authorList>
    </citation>
    <scope>NUCLEOTIDE SEQUENCE</scope>
    <source>
        <strain evidence="2">ChiHecec2B26-446</strain>
    </source>
</reference>
<proteinExistence type="predicted"/>
<feature type="domain" description="DDH" evidence="1">
    <location>
        <begin position="27"/>
        <end position="165"/>
    </location>
</feature>
<protein>
    <submittedName>
        <fullName evidence="2">Phosphoesterase</fullName>
    </submittedName>
</protein>
<dbReference type="InterPro" id="IPR051319">
    <property type="entry name" value="Oligoribo/pAp-PDE_c-di-AMP_PDE"/>
</dbReference>
<sequence>MVPRGKALQALKDWLRTVTRDQRWCIVINADPDAMGAAAALKRIMAARTRVDIYRINEITRPDNLAFMRYLHTDSAPWKEEYLEQYTHFAIVDGQPHHHKNFSGIPFSVIVDHHPPKPEEYADLDLRLVDIRPQAGATCTIFCEYLRGLGLRPSPRLATAMLLGIRTDTALFERSGGKNDFDAYQWLSARSDPMLLRRITRSEYLRSWLPLFSRAFRNLSECRGTGFHAWVGDVQNADLLVAIADFFTRVHGLRWIAVSGLVQKETVVVIFRGDGTRDIGRLADACFHDVGSAGGHRSLGRAEFPVSAVPEGETCLNFILNRLHKRKLRPKKDPLAKPAPADREK</sequence>
<dbReference type="EMBL" id="DXHV01000063">
    <property type="protein sequence ID" value="HIW00867.1"/>
    <property type="molecule type" value="Genomic_DNA"/>
</dbReference>
<dbReference type="PANTHER" id="PTHR47618">
    <property type="entry name" value="BIFUNCTIONAL OLIGORIBONUCLEASE AND PAP PHOSPHATASE NRNA"/>
    <property type="match status" value="1"/>
</dbReference>
<evidence type="ECO:0000313" key="3">
    <source>
        <dbReference type="Proteomes" id="UP000886752"/>
    </source>
</evidence>
<evidence type="ECO:0000313" key="2">
    <source>
        <dbReference type="EMBL" id="HIW00867.1"/>
    </source>
</evidence>